<accession>A0A1M4VJ90</accession>
<keyword evidence="4" id="KW-1185">Reference proteome</keyword>
<gene>
    <name evidence="3" type="ORF">SAMN05443638_10813</name>
</gene>
<dbReference type="EMBL" id="FQVM01000008">
    <property type="protein sequence ID" value="SHE69136.1"/>
    <property type="molecule type" value="Genomic_DNA"/>
</dbReference>
<dbReference type="RefSeq" id="WP_072894634.1">
    <property type="nucleotide sequence ID" value="NZ_FQVM01000008.1"/>
</dbReference>
<organism evidence="3 4">
    <name type="scientific">Clostridium fallax</name>
    <dbReference type="NCBI Taxonomy" id="1533"/>
    <lineage>
        <taxon>Bacteria</taxon>
        <taxon>Bacillati</taxon>
        <taxon>Bacillota</taxon>
        <taxon>Clostridia</taxon>
        <taxon>Eubacteriales</taxon>
        <taxon>Clostridiaceae</taxon>
        <taxon>Clostridium</taxon>
    </lineage>
</organism>
<keyword evidence="2" id="KW-0175">Coiled coil</keyword>
<name>A0A1M4VJ90_9CLOT</name>
<evidence type="ECO:0008006" key="5">
    <source>
        <dbReference type="Google" id="ProtNLM"/>
    </source>
</evidence>
<dbReference type="InterPro" id="IPR038078">
    <property type="entry name" value="PhoU-like_sf"/>
</dbReference>
<sequence>MFNLNPKEDKFYKLFSLSAKNVCEAAATLRETMDNLQDKQMKVKNVEELEHRGDQIVHDTIEELNKAFITPIDREDIYDIIKMMDDIVDHIEAAMHRFVMFDINEVTKEAKRLCDMIVEATEENLYMINDLKNMGKSKIILEKVIKINKIENDGDTYFRQTITDLFKSDNDVLTIIKWREIYQFLENTIDSCEGVANIIEGVVMKHV</sequence>
<proteinExistence type="inferred from homology"/>
<dbReference type="AlphaFoldDB" id="A0A1M4VJ90"/>
<dbReference type="PANTHER" id="PTHR37298">
    <property type="entry name" value="UPF0111 PROTEIN YKAA"/>
    <property type="match status" value="1"/>
</dbReference>
<dbReference type="OrthoDB" id="9797568at2"/>
<evidence type="ECO:0000313" key="4">
    <source>
        <dbReference type="Proteomes" id="UP000184035"/>
    </source>
</evidence>
<evidence type="ECO:0000256" key="1">
    <source>
        <dbReference type="ARBA" id="ARBA00008591"/>
    </source>
</evidence>
<dbReference type="InterPro" id="IPR018445">
    <property type="entry name" value="Put_Phosphate_transp_reg"/>
</dbReference>
<evidence type="ECO:0000313" key="3">
    <source>
        <dbReference type="EMBL" id="SHE69136.1"/>
    </source>
</evidence>
<dbReference type="Proteomes" id="UP000184035">
    <property type="component" value="Unassembled WGS sequence"/>
</dbReference>
<dbReference type="STRING" id="1533.SAMN05443638_10813"/>
<dbReference type="PANTHER" id="PTHR37298:SF1">
    <property type="entry name" value="UPF0111 PROTEIN YKAA"/>
    <property type="match status" value="1"/>
</dbReference>
<reference evidence="3 4" key="1">
    <citation type="submission" date="2016-11" db="EMBL/GenBank/DDBJ databases">
        <authorList>
            <person name="Jaros S."/>
            <person name="Januszkiewicz K."/>
            <person name="Wedrychowicz H."/>
        </authorList>
    </citation>
    <scope>NUCLEOTIDE SEQUENCE [LARGE SCALE GENOMIC DNA]</scope>
    <source>
        <strain evidence="3 4">DSM 2631</strain>
    </source>
</reference>
<feature type="coiled-coil region" evidence="2">
    <location>
        <begin position="19"/>
        <end position="49"/>
    </location>
</feature>
<dbReference type="Gene3D" id="1.20.58.220">
    <property type="entry name" value="Phosphate transport system protein phou homolog 2, domain 2"/>
    <property type="match status" value="1"/>
</dbReference>
<dbReference type="InterPro" id="IPR052912">
    <property type="entry name" value="UPF0111_domain"/>
</dbReference>
<evidence type="ECO:0000256" key="2">
    <source>
        <dbReference type="SAM" id="Coils"/>
    </source>
</evidence>
<protein>
    <recommendedName>
        <fullName evidence="5">Phosphate transport regulator</fullName>
    </recommendedName>
</protein>
<comment type="similarity">
    <text evidence="1">Belongs to the UPF0111 family.</text>
</comment>
<dbReference type="Pfam" id="PF01865">
    <property type="entry name" value="PhoU_div"/>
    <property type="match status" value="1"/>
</dbReference>